<evidence type="ECO:0000256" key="7">
    <source>
        <dbReference type="SAM" id="MobiDB-lite"/>
    </source>
</evidence>
<feature type="transmembrane region" description="Helical" evidence="8">
    <location>
        <begin position="764"/>
        <end position="784"/>
    </location>
</feature>
<evidence type="ECO:0000256" key="6">
    <source>
        <dbReference type="ARBA" id="ARBA00023136"/>
    </source>
</evidence>
<dbReference type="SUPFAM" id="SSF82866">
    <property type="entry name" value="Multidrug efflux transporter AcrB transmembrane domain"/>
    <property type="match status" value="2"/>
</dbReference>
<dbReference type="PROSITE" id="PS50156">
    <property type="entry name" value="SSD"/>
    <property type="match status" value="1"/>
</dbReference>
<proteinExistence type="inferred from homology"/>
<evidence type="ECO:0000256" key="4">
    <source>
        <dbReference type="ARBA" id="ARBA00022692"/>
    </source>
</evidence>
<feature type="compositionally biased region" description="Gly residues" evidence="7">
    <location>
        <begin position="569"/>
        <end position="579"/>
    </location>
</feature>
<evidence type="ECO:0000313" key="10">
    <source>
        <dbReference type="EMBL" id="TMW13087.1"/>
    </source>
</evidence>
<dbReference type="Proteomes" id="UP000739180">
    <property type="component" value="Unassembled WGS sequence"/>
</dbReference>
<keyword evidence="4 8" id="KW-0812">Transmembrane</keyword>
<comment type="similarity">
    <text evidence="2">Belongs to the resistance-nodulation-cell division (RND) (TC 2.A.6) family. MmpL subfamily.</text>
</comment>
<feature type="transmembrane region" description="Helical" evidence="8">
    <location>
        <begin position="366"/>
        <end position="385"/>
    </location>
</feature>
<feature type="transmembrane region" description="Helical" evidence="8">
    <location>
        <begin position="265"/>
        <end position="282"/>
    </location>
</feature>
<organism evidence="10 11">
    <name type="scientific">Alloalcanivorax gelatiniphagus</name>
    <dbReference type="NCBI Taxonomy" id="1194167"/>
    <lineage>
        <taxon>Bacteria</taxon>
        <taxon>Pseudomonadati</taxon>
        <taxon>Pseudomonadota</taxon>
        <taxon>Gammaproteobacteria</taxon>
        <taxon>Oceanospirillales</taxon>
        <taxon>Alcanivoracaceae</taxon>
        <taxon>Alloalcanivorax</taxon>
    </lineage>
</organism>
<feature type="transmembrane region" description="Helical" evidence="8">
    <location>
        <begin position="790"/>
        <end position="811"/>
    </location>
</feature>
<dbReference type="PANTHER" id="PTHR33406:SF6">
    <property type="entry name" value="MEMBRANE PROTEIN YDGH-RELATED"/>
    <property type="match status" value="1"/>
</dbReference>
<keyword evidence="11" id="KW-1185">Reference proteome</keyword>
<feature type="compositionally biased region" description="Low complexity" evidence="7">
    <location>
        <begin position="509"/>
        <end position="538"/>
    </location>
</feature>
<feature type="compositionally biased region" description="Gly residues" evidence="7">
    <location>
        <begin position="546"/>
        <end position="559"/>
    </location>
</feature>
<evidence type="ECO:0000313" key="11">
    <source>
        <dbReference type="Proteomes" id="UP000739180"/>
    </source>
</evidence>
<feature type="region of interest" description="Disordered" evidence="7">
    <location>
        <begin position="499"/>
        <end position="595"/>
    </location>
</feature>
<keyword evidence="3" id="KW-1003">Cell membrane</keyword>
<feature type="transmembrane region" description="Helical" evidence="8">
    <location>
        <begin position="741"/>
        <end position="757"/>
    </location>
</feature>
<reference evidence="10 11" key="1">
    <citation type="submission" date="2019-05" db="EMBL/GenBank/DDBJ databases">
        <title>Genome of Alcanivorax gelatiniphagus, an oil degrading marine bacteria.</title>
        <authorList>
            <person name="Kwon K.K."/>
        </authorList>
    </citation>
    <scope>NUCLEOTIDE SEQUENCE [LARGE SCALE GENOMIC DNA]</scope>
    <source>
        <strain evidence="10 11">MEBiC 08158</strain>
    </source>
</reference>
<evidence type="ECO:0000256" key="5">
    <source>
        <dbReference type="ARBA" id="ARBA00022989"/>
    </source>
</evidence>
<feature type="transmembrane region" description="Helical" evidence="8">
    <location>
        <begin position="862"/>
        <end position="888"/>
    </location>
</feature>
<evidence type="ECO:0000259" key="9">
    <source>
        <dbReference type="PROSITE" id="PS50156"/>
    </source>
</evidence>
<dbReference type="RefSeq" id="WP_138772191.1">
    <property type="nucleotide sequence ID" value="NZ_JBHSSX010000212.1"/>
</dbReference>
<dbReference type="EMBL" id="VCQT01000027">
    <property type="protein sequence ID" value="TMW13087.1"/>
    <property type="molecule type" value="Genomic_DNA"/>
</dbReference>
<keyword evidence="6 8" id="KW-0472">Membrane</keyword>
<evidence type="ECO:0000256" key="8">
    <source>
        <dbReference type="SAM" id="Phobius"/>
    </source>
</evidence>
<evidence type="ECO:0000256" key="3">
    <source>
        <dbReference type="ARBA" id="ARBA00022475"/>
    </source>
</evidence>
<dbReference type="InterPro" id="IPR050545">
    <property type="entry name" value="Mycobact_MmpL"/>
</dbReference>
<accession>A0ABY2XMX3</accession>
<gene>
    <name evidence="10" type="ORF">FGS76_08460</name>
</gene>
<feature type="transmembrane region" description="Helical" evidence="8">
    <location>
        <begin position="391"/>
        <end position="414"/>
    </location>
</feature>
<feature type="transmembrane region" description="Helical" evidence="8">
    <location>
        <begin position="838"/>
        <end position="856"/>
    </location>
</feature>
<sequence length="901" mass="99758">MMSRLFRAYCALVLRHPLFWLLVVALVCGTAAWQARHFKLDASAESLTLENDRALEYYRQIAKQYGGSDFLVITYTPKDRPLFQRDTLENLEKLQDQLKGVDQVASVYTLLDVPLLFSPKVEFTDLSSGYRTLLDNNVDLDLAKREFTEENPLYEDLLVSDDGRTTAMLVTFQRDEHFFELLNRRNALRDKQRQGELSDAEAAELEQVTARFSDYNSEVQARTTQRIETIRGIMDGYRDQAQLFLGGVPMIASDMIGFIQSDLEFFGLGVLIFLIITLFLIFRRPRWVVVPLMCCAVTALVVTGWLGFMDWKVTVISSNYLSLLLIITMSITIHLTVRYRELHQENPDATQAWLLRETAAHMMRPSVYMILTTMVGFSSLVISDIRPVIDFGWMMTLGLGVALVTCFLVFPALLARLSPGQPPQGRDFTRRVTLGFAGVTERHRATLLVLTLVGMALALWGMTRLTVENRFIDYFQKDTEIYQGMLQIDRKLGGTTPLDIVIDAPPRPAASAASGDSSSASSDDTGADQQAGADGFDTVEADPFGATGGDAGKTGGDGFGAVEQDPFAAGGGDDFGGGEDPFASNGSGQTAKQAADAGPDLQGAYWYTPQRLEQIIEIEKYLKSLPETGKVLSIATTYEVAKKINGGPLSYVQLMLLASFIPDDLRGQLVRPYLSDDGRQIRISVRVVDSYPGLNRNDLLDKINNDLVSKFDLQPEQVHLTGALVLYNNMLQSLFDSQIKTLGYVFVAIMVMLLLLFRSLPVALISMVPSLVSAATVLGLMGWLGLPLDLMTITITAITIGIAVDDTIHYVHRYHEEWPRDGDYVATMRRCHGSIGKAMYYTSLVIIAGFSILAISNFNPTVYFGLLTSLAMLIALLSNLTLLPALLITVKPKLRAAREAA</sequence>
<dbReference type="InterPro" id="IPR004869">
    <property type="entry name" value="MMPL_dom"/>
</dbReference>
<comment type="caution">
    <text evidence="10">The sequence shown here is derived from an EMBL/GenBank/DDBJ whole genome shotgun (WGS) entry which is preliminary data.</text>
</comment>
<evidence type="ECO:0000256" key="1">
    <source>
        <dbReference type="ARBA" id="ARBA00004651"/>
    </source>
</evidence>
<name>A0ABY2XMX3_9GAMM</name>
<protein>
    <submittedName>
        <fullName evidence="10">RND family transporter</fullName>
    </submittedName>
</protein>
<dbReference type="PRINTS" id="PR00702">
    <property type="entry name" value="ACRIFLAVINRP"/>
</dbReference>
<evidence type="ECO:0000256" key="2">
    <source>
        <dbReference type="ARBA" id="ARBA00010157"/>
    </source>
</evidence>
<feature type="transmembrane region" description="Helical" evidence="8">
    <location>
        <begin position="320"/>
        <end position="337"/>
    </location>
</feature>
<dbReference type="InterPro" id="IPR001036">
    <property type="entry name" value="Acrflvin-R"/>
</dbReference>
<feature type="transmembrane region" description="Helical" evidence="8">
    <location>
        <begin position="445"/>
        <end position="462"/>
    </location>
</feature>
<dbReference type="Pfam" id="PF03176">
    <property type="entry name" value="MMPL"/>
    <property type="match status" value="2"/>
</dbReference>
<comment type="subcellular location">
    <subcellularLocation>
        <location evidence="1">Cell membrane</location>
        <topology evidence="1">Multi-pass membrane protein</topology>
    </subcellularLocation>
</comment>
<dbReference type="Gene3D" id="1.20.1640.10">
    <property type="entry name" value="Multidrug efflux transporter AcrB transmembrane domain"/>
    <property type="match status" value="2"/>
</dbReference>
<feature type="domain" description="SSD" evidence="9">
    <location>
        <begin position="762"/>
        <end position="889"/>
    </location>
</feature>
<feature type="transmembrane region" description="Helical" evidence="8">
    <location>
        <begin position="289"/>
        <end position="308"/>
    </location>
</feature>
<dbReference type="InterPro" id="IPR000731">
    <property type="entry name" value="SSD"/>
</dbReference>
<keyword evidence="5 8" id="KW-1133">Transmembrane helix</keyword>
<dbReference type="PANTHER" id="PTHR33406">
    <property type="entry name" value="MEMBRANE PROTEIN MJ1562-RELATED"/>
    <property type="match status" value="1"/>
</dbReference>